<dbReference type="KEGG" id="aji:C0Z10_09695"/>
<dbReference type="EMBL" id="CP025570">
    <property type="protein sequence ID" value="AZZ39978.1"/>
    <property type="molecule type" value="Genomic_DNA"/>
</dbReference>
<name>A0A3T0S162_9ACTN</name>
<evidence type="ECO:0000313" key="1">
    <source>
        <dbReference type="EMBL" id="AZZ39978.1"/>
    </source>
</evidence>
<gene>
    <name evidence="1" type="ORF">C0Z10_09695</name>
</gene>
<accession>A0A3T0S162</accession>
<dbReference type="Gene3D" id="3.30.420.40">
    <property type="match status" value="1"/>
</dbReference>
<dbReference type="PANTHER" id="PTHR30005:SF13">
    <property type="entry name" value="EXOPOLYPHOSPHATASE 2"/>
    <property type="match status" value="1"/>
</dbReference>
<dbReference type="PANTHER" id="PTHR30005">
    <property type="entry name" value="EXOPOLYPHOSPHATASE"/>
    <property type="match status" value="1"/>
</dbReference>
<evidence type="ECO:0000313" key="2">
    <source>
        <dbReference type="Proteomes" id="UP000285875"/>
    </source>
</evidence>
<dbReference type="RefSeq" id="WP_097799235.1">
    <property type="nucleotide sequence ID" value="NZ_CP025570.1"/>
</dbReference>
<dbReference type="Proteomes" id="UP000285875">
    <property type="component" value="Chromosome"/>
</dbReference>
<dbReference type="InterPro" id="IPR043129">
    <property type="entry name" value="ATPase_NBD"/>
</dbReference>
<dbReference type="GO" id="GO:0016462">
    <property type="term" value="F:pyrophosphatase activity"/>
    <property type="evidence" value="ECO:0007669"/>
    <property type="project" value="TreeGrafter"/>
</dbReference>
<dbReference type="SUPFAM" id="SSF53067">
    <property type="entry name" value="Actin-like ATPase domain"/>
    <property type="match status" value="2"/>
</dbReference>
<dbReference type="CDD" id="cd24119">
    <property type="entry name" value="ASKHA_NBD_MtPPX2-like"/>
    <property type="match status" value="1"/>
</dbReference>
<proteinExistence type="predicted"/>
<dbReference type="GeneID" id="82883743"/>
<dbReference type="Pfam" id="PF02541">
    <property type="entry name" value="Ppx-GppA"/>
    <property type="match status" value="1"/>
</dbReference>
<dbReference type="AlphaFoldDB" id="A0A3T0S162"/>
<dbReference type="InterPro" id="IPR050273">
    <property type="entry name" value="GppA/Ppx_hydrolase"/>
</dbReference>
<organism evidence="1 2">
    <name type="scientific">Acidipropionibacterium jensenii</name>
    <dbReference type="NCBI Taxonomy" id="1749"/>
    <lineage>
        <taxon>Bacteria</taxon>
        <taxon>Bacillati</taxon>
        <taxon>Actinomycetota</taxon>
        <taxon>Actinomycetes</taxon>
        <taxon>Propionibacteriales</taxon>
        <taxon>Propionibacteriaceae</taxon>
        <taxon>Acidipropionibacterium</taxon>
    </lineage>
</organism>
<protein>
    <submittedName>
        <fullName evidence="1">Ppx/GppA family phosphatase</fullName>
    </submittedName>
</protein>
<sequence>MSTPRTVAAIDCGTNSIRLLVASGGPQGQLVEHDRRLELVRLGEGVDATGAFSPAALDRTFEACDKYAGIIAEHHCDAVRFVATSAARDVSNRDAFAAGVRSRLGVDPEVVPGTEEAALSFAGAMSGVPVSAEPVLVVDCGGGSTELVLGHRDAAGAHVIDAAESLDVGSVRLRERFLHGDPPTAAQIDEARELVRTLLDGAPVDPSVAGTTIGVAGTVTSLSAIHQGLKVYDRARVHRSRLSRGDLHLLATRLLGATVDQAEAMGPLKRRRAEVICAGALIMDEIGSRMGSEEIIVSETDILDGIVRRLLAD</sequence>
<reference evidence="2" key="1">
    <citation type="submission" date="2017-12" db="EMBL/GenBank/DDBJ databases">
        <title>Whole genome sequencing of Acidipropionibacterium jensenii strains JS279 and JS280.</title>
        <authorList>
            <person name="Deptula P."/>
            <person name="Laine P."/>
            <person name="Smolander O.-P."/>
            <person name="Paulin L."/>
            <person name="Auvinen P."/>
            <person name="Varmanen P."/>
        </authorList>
    </citation>
    <scope>NUCLEOTIDE SEQUENCE [LARGE SCALE GENOMIC DNA]</scope>
    <source>
        <strain evidence="2">JS280</strain>
    </source>
</reference>
<dbReference type="InterPro" id="IPR003695">
    <property type="entry name" value="Ppx_GppA_N"/>
</dbReference>
<dbReference type="Gene3D" id="3.30.420.150">
    <property type="entry name" value="Exopolyphosphatase. Domain 2"/>
    <property type="match status" value="1"/>
</dbReference>